<proteinExistence type="predicted"/>
<dbReference type="HOGENOM" id="CLU_2276644_0_0_1"/>
<evidence type="ECO:0000256" key="1">
    <source>
        <dbReference type="SAM" id="MobiDB-lite"/>
    </source>
</evidence>
<name>C6HRZ8_AJECH</name>
<accession>C6HRZ8</accession>
<sequence>MNTRSLNRTGSSKENVEPLPPQPIFSALSDNISKNRPSKETLARVGDSFAHHHEPDTSGPHILLHREAREGHLEFFLWMLIWQLKDDIAKVHPDQPKQHKES</sequence>
<dbReference type="AlphaFoldDB" id="C6HRZ8"/>
<dbReference type="OrthoDB" id="4186102at2759"/>
<protein>
    <submittedName>
        <fullName evidence="2">Uncharacterized protein</fullName>
    </submittedName>
</protein>
<dbReference type="Proteomes" id="UP000002624">
    <property type="component" value="Unassembled WGS sequence"/>
</dbReference>
<organism evidence="2 3">
    <name type="scientific">Ajellomyces capsulatus (strain H143)</name>
    <name type="common">Darling's disease fungus</name>
    <name type="synonym">Histoplasma capsulatum</name>
    <dbReference type="NCBI Taxonomy" id="544712"/>
    <lineage>
        <taxon>Eukaryota</taxon>
        <taxon>Fungi</taxon>
        <taxon>Dikarya</taxon>
        <taxon>Ascomycota</taxon>
        <taxon>Pezizomycotina</taxon>
        <taxon>Eurotiomycetes</taxon>
        <taxon>Eurotiomycetidae</taxon>
        <taxon>Onygenales</taxon>
        <taxon>Ajellomycetaceae</taxon>
        <taxon>Histoplasma</taxon>
    </lineage>
</organism>
<feature type="region of interest" description="Disordered" evidence="1">
    <location>
        <begin position="1"/>
        <end position="60"/>
    </location>
</feature>
<evidence type="ECO:0000313" key="2">
    <source>
        <dbReference type="EMBL" id="EER36816.1"/>
    </source>
</evidence>
<reference evidence="3" key="1">
    <citation type="submission" date="2009-05" db="EMBL/GenBank/DDBJ databases">
        <title>The genome sequence of Ajellomyces capsulatus strain H143.</title>
        <authorList>
            <person name="Champion M."/>
            <person name="Cuomo C.A."/>
            <person name="Ma L.-J."/>
            <person name="Henn M.R."/>
            <person name="Sil A."/>
            <person name="Goldman B."/>
            <person name="Young S.K."/>
            <person name="Kodira C.D."/>
            <person name="Zeng Q."/>
            <person name="Koehrsen M."/>
            <person name="Alvarado L."/>
            <person name="Berlin A.M."/>
            <person name="Borenstein D."/>
            <person name="Chen Z."/>
            <person name="Engels R."/>
            <person name="Freedman E."/>
            <person name="Gellesch M."/>
            <person name="Goldberg J."/>
            <person name="Griggs A."/>
            <person name="Gujja S."/>
            <person name="Heiman D.I."/>
            <person name="Hepburn T.A."/>
            <person name="Howarth C."/>
            <person name="Jen D."/>
            <person name="Larson L."/>
            <person name="Lewis B."/>
            <person name="Mehta T."/>
            <person name="Park D."/>
            <person name="Pearson M."/>
            <person name="Roberts A."/>
            <person name="Saif S."/>
            <person name="Shea T.D."/>
            <person name="Shenoy N."/>
            <person name="Sisk P."/>
            <person name="Stolte C."/>
            <person name="Sykes S."/>
            <person name="Walk T."/>
            <person name="White J."/>
            <person name="Yandava C."/>
            <person name="Klein B."/>
            <person name="McEwen J.G."/>
            <person name="Puccia R."/>
            <person name="Goldman G.H."/>
            <person name="Felipe M.S."/>
            <person name="Nino-Vega G."/>
            <person name="San-Blas G."/>
            <person name="Taylor J.W."/>
            <person name="Mendoza L."/>
            <person name="Galagan J.E."/>
            <person name="Nusbaum C."/>
            <person name="Birren B.W."/>
        </authorList>
    </citation>
    <scope>NUCLEOTIDE SEQUENCE [LARGE SCALE GENOMIC DNA]</scope>
    <source>
        <strain evidence="3">H143</strain>
    </source>
</reference>
<dbReference type="EMBL" id="GG692437">
    <property type="protein sequence ID" value="EER36816.1"/>
    <property type="molecule type" value="Genomic_DNA"/>
</dbReference>
<dbReference type="OMA" id="FAHHHEP"/>
<evidence type="ECO:0000313" key="3">
    <source>
        <dbReference type="Proteomes" id="UP000002624"/>
    </source>
</evidence>
<dbReference type="VEuPathDB" id="FungiDB:HCDG_08979"/>
<gene>
    <name evidence="2" type="ORF">HCDG_08979</name>
</gene>
<feature type="compositionally biased region" description="Polar residues" evidence="1">
    <location>
        <begin position="1"/>
        <end position="13"/>
    </location>
</feature>